<gene>
    <name evidence="2" type="ORF">L21SP3_01400</name>
</gene>
<dbReference type="PANTHER" id="PTHR36443">
    <property type="entry name" value="BSR5223 PROTEIN"/>
    <property type="match status" value="1"/>
</dbReference>
<evidence type="ECO:0000313" key="3">
    <source>
        <dbReference type="Proteomes" id="UP000188273"/>
    </source>
</evidence>
<proteinExistence type="predicted"/>
<keyword evidence="3" id="KW-1185">Reference proteome</keyword>
<feature type="transmembrane region" description="Helical" evidence="1">
    <location>
        <begin position="50"/>
        <end position="71"/>
    </location>
</feature>
<dbReference type="KEGG" id="pbu:L21SP3_01400"/>
<dbReference type="STRING" id="1940790.L21SP3_01400"/>
<evidence type="ECO:0000256" key="1">
    <source>
        <dbReference type="SAM" id="Phobius"/>
    </source>
</evidence>
<keyword evidence="1" id="KW-1133">Transmembrane helix</keyword>
<evidence type="ECO:0008006" key="4">
    <source>
        <dbReference type="Google" id="ProtNLM"/>
    </source>
</evidence>
<accession>A0A1Q2HQ61</accession>
<dbReference type="PANTHER" id="PTHR36443:SF1">
    <property type="entry name" value="BSR5223 PROTEIN"/>
    <property type="match status" value="1"/>
</dbReference>
<dbReference type="RefSeq" id="WP_161488136.1">
    <property type="nucleotide sequence ID" value="NZ_CP019633.1"/>
</dbReference>
<evidence type="ECO:0000313" key="2">
    <source>
        <dbReference type="EMBL" id="AQQ09592.1"/>
    </source>
</evidence>
<feature type="transmembrane region" description="Helical" evidence="1">
    <location>
        <begin position="12"/>
        <end position="30"/>
    </location>
</feature>
<dbReference type="Pfam" id="PF11146">
    <property type="entry name" value="DUF2905"/>
    <property type="match status" value="1"/>
</dbReference>
<dbReference type="AlphaFoldDB" id="A0A1Q2HQ61"/>
<dbReference type="Proteomes" id="UP000188273">
    <property type="component" value="Chromosome"/>
</dbReference>
<keyword evidence="1" id="KW-0472">Membrane</keyword>
<protein>
    <recommendedName>
        <fullName evidence="4">DUF2905 domain-containing protein</fullName>
    </recommendedName>
</protein>
<keyword evidence="1" id="KW-0812">Transmembrane</keyword>
<name>A0A1Q2HQ61_9BACT</name>
<sequence length="77" mass="8384">MPDGYTQIGKFLIAAGLIISATGLIMVFAPKLNLFKLPGDLSFSGKGWKIYFPVVSCIVISIVLTLISWVVKYFSGK</sequence>
<dbReference type="OrthoDB" id="9811610at2"/>
<reference evidence="3" key="1">
    <citation type="submission" date="2017-02" db="EMBL/GenBank/DDBJ databases">
        <title>Comparative genomics and description of representatives of a novel lineage of planctomycetes thriving in anoxic sediments.</title>
        <authorList>
            <person name="Spring S."/>
            <person name="Bunk B."/>
            <person name="Sproer C."/>
            <person name="Klenk H.-P."/>
        </authorList>
    </citation>
    <scope>NUCLEOTIDE SEQUENCE [LARGE SCALE GENOMIC DNA]</scope>
    <source>
        <strain evidence="3">L21-RPul-D3</strain>
    </source>
</reference>
<dbReference type="InterPro" id="IPR021320">
    <property type="entry name" value="DUF2905"/>
</dbReference>
<dbReference type="EMBL" id="CP019633">
    <property type="protein sequence ID" value="AQQ09592.1"/>
    <property type="molecule type" value="Genomic_DNA"/>
</dbReference>
<organism evidence="2 3">
    <name type="scientific">Sedimentisphaera cyanobacteriorum</name>
    <dbReference type="NCBI Taxonomy" id="1940790"/>
    <lineage>
        <taxon>Bacteria</taxon>
        <taxon>Pseudomonadati</taxon>
        <taxon>Planctomycetota</taxon>
        <taxon>Phycisphaerae</taxon>
        <taxon>Sedimentisphaerales</taxon>
        <taxon>Sedimentisphaeraceae</taxon>
        <taxon>Sedimentisphaera</taxon>
    </lineage>
</organism>